<protein>
    <submittedName>
        <fullName evidence="3">Depolymerase</fullName>
    </submittedName>
</protein>
<dbReference type="InterPro" id="IPR029058">
    <property type="entry name" value="AB_hydrolase_fold"/>
</dbReference>
<organism evidence="3 4">
    <name type="scientific">Alishewanella longhuensis</name>
    <dbReference type="NCBI Taxonomy" id="1091037"/>
    <lineage>
        <taxon>Bacteria</taxon>
        <taxon>Pseudomonadati</taxon>
        <taxon>Pseudomonadota</taxon>
        <taxon>Gammaproteobacteria</taxon>
        <taxon>Alteromonadales</taxon>
        <taxon>Alteromonadaceae</taxon>
        <taxon>Alishewanella</taxon>
    </lineage>
</organism>
<evidence type="ECO:0000256" key="1">
    <source>
        <dbReference type="ARBA" id="ARBA00022729"/>
    </source>
</evidence>
<dbReference type="Gene3D" id="3.40.50.1820">
    <property type="entry name" value="alpha/beta hydrolase"/>
    <property type="match status" value="2"/>
</dbReference>
<gene>
    <name evidence="3" type="ORF">GCM10010919_32640</name>
</gene>
<sequence length="345" mass="36961">MHLASELPFNKCFNLLFISSILLNSVAFSAEALNDSASAAESLPSLNLASEITLSGLSSGAYMAGQYHQAFAEEVSGVAMLAAGPVYCAQNNLQQAIGHCMANPQSAPDLAAIEQTLTMLREQGLLAPLTAVVKSRVWILNGSADQTVLPQVGMALANQYANWLTPAQLNIVSDQPFAHHFPTDQPDLTPCDKSESPFLATCGYDAAGKFLSHLLNKTLTRAAVPSGQLYQLNQHQLAPASQGQLAEFGYAYIPAACQQGSLCQLHVSFHGCRQDASQIGAAYVTKTGLNAYADANQLVMLYPQVEKSTLNPFGCWDWWGYSGANYLSKEGAQLTAVKQLIDALR</sequence>
<dbReference type="RefSeq" id="WP_189434118.1">
    <property type="nucleotide sequence ID" value="NZ_BNAO01000011.1"/>
</dbReference>
<dbReference type="PANTHER" id="PTHR42972:SF8">
    <property type="entry name" value="POLYHYDROXYBUTYRATE DEPOLYMERASE"/>
    <property type="match status" value="1"/>
</dbReference>
<dbReference type="Proteomes" id="UP000659697">
    <property type="component" value="Unassembled WGS sequence"/>
</dbReference>
<proteinExistence type="predicted"/>
<keyword evidence="1" id="KW-0732">Signal</keyword>
<comment type="caution">
    <text evidence="3">The sequence shown here is derived from an EMBL/GenBank/DDBJ whole genome shotgun (WGS) entry which is preliminary data.</text>
</comment>
<name>A0ABQ3L269_9ALTE</name>
<dbReference type="InterPro" id="IPR010126">
    <property type="entry name" value="Esterase_phb"/>
</dbReference>
<dbReference type="Pfam" id="PF10503">
    <property type="entry name" value="Esterase_PHB"/>
    <property type="match status" value="1"/>
</dbReference>
<keyword evidence="2" id="KW-0378">Hydrolase</keyword>
<evidence type="ECO:0000256" key="2">
    <source>
        <dbReference type="ARBA" id="ARBA00022801"/>
    </source>
</evidence>
<dbReference type="PANTHER" id="PTHR42972">
    <property type="entry name" value="TOL-PAL SYSTEM PROTEIN TOLB"/>
    <property type="match status" value="1"/>
</dbReference>
<evidence type="ECO:0000313" key="3">
    <source>
        <dbReference type="EMBL" id="GHG77198.1"/>
    </source>
</evidence>
<keyword evidence="4" id="KW-1185">Reference proteome</keyword>
<accession>A0ABQ3L269</accession>
<dbReference type="SUPFAM" id="SSF53474">
    <property type="entry name" value="alpha/beta-Hydrolases"/>
    <property type="match status" value="1"/>
</dbReference>
<reference evidence="4" key="1">
    <citation type="journal article" date="2019" name="Int. J. Syst. Evol. Microbiol.">
        <title>The Global Catalogue of Microorganisms (GCM) 10K type strain sequencing project: providing services to taxonomists for standard genome sequencing and annotation.</title>
        <authorList>
            <consortium name="The Broad Institute Genomics Platform"/>
            <consortium name="The Broad Institute Genome Sequencing Center for Infectious Disease"/>
            <person name="Wu L."/>
            <person name="Ma J."/>
        </authorList>
    </citation>
    <scope>NUCLEOTIDE SEQUENCE [LARGE SCALE GENOMIC DNA]</scope>
    <source>
        <strain evidence="4">CGMCC 1.7003</strain>
    </source>
</reference>
<evidence type="ECO:0000313" key="4">
    <source>
        <dbReference type="Proteomes" id="UP000659697"/>
    </source>
</evidence>
<dbReference type="EMBL" id="BNAO01000011">
    <property type="protein sequence ID" value="GHG77198.1"/>
    <property type="molecule type" value="Genomic_DNA"/>
</dbReference>